<comment type="caution">
    <text evidence="3">The sequence shown here is derived from an EMBL/GenBank/DDBJ whole genome shotgun (WGS) entry which is preliminary data.</text>
</comment>
<evidence type="ECO:0000313" key="4">
    <source>
        <dbReference type="Proteomes" id="UP001596174"/>
    </source>
</evidence>
<feature type="region of interest" description="Disordered" evidence="1">
    <location>
        <begin position="166"/>
        <end position="194"/>
    </location>
</feature>
<organism evidence="3 4">
    <name type="scientific">Streptacidiphilus monticola</name>
    <dbReference type="NCBI Taxonomy" id="2161674"/>
    <lineage>
        <taxon>Bacteria</taxon>
        <taxon>Bacillati</taxon>
        <taxon>Actinomycetota</taxon>
        <taxon>Actinomycetes</taxon>
        <taxon>Kitasatosporales</taxon>
        <taxon>Streptomycetaceae</taxon>
        <taxon>Streptacidiphilus</taxon>
    </lineage>
</organism>
<protein>
    <submittedName>
        <fullName evidence="3">AfsA-related hotdog domain-containing protein</fullName>
    </submittedName>
</protein>
<dbReference type="RefSeq" id="WP_380579003.1">
    <property type="nucleotide sequence ID" value="NZ_JBHSQJ010000007.1"/>
</dbReference>
<dbReference type="Pfam" id="PF03756">
    <property type="entry name" value="AfsA"/>
    <property type="match status" value="2"/>
</dbReference>
<dbReference type="InterPro" id="IPR029069">
    <property type="entry name" value="HotDog_dom_sf"/>
</dbReference>
<evidence type="ECO:0000256" key="1">
    <source>
        <dbReference type="SAM" id="MobiDB-lite"/>
    </source>
</evidence>
<dbReference type="EMBL" id="JBHSQJ010000007">
    <property type="protein sequence ID" value="MFC5906007.1"/>
    <property type="molecule type" value="Genomic_DNA"/>
</dbReference>
<proteinExistence type="predicted"/>
<dbReference type="Proteomes" id="UP001596174">
    <property type="component" value="Unassembled WGS sequence"/>
</dbReference>
<feature type="domain" description="A-factor biosynthesis hotdog" evidence="2">
    <location>
        <begin position="15"/>
        <end position="152"/>
    </location>
</feature>
<dbReference type="SUPFAM" id="SSF54637">
    <property type="entry name" value="Thioesterase/thiol ester dehydrase-isomerase"/>
    <property type="match status" value="1"/>
</dbReference>
<keyword evidence="4" id="KW-1185">Reference proteome</keyword>
<accession>A0ABW1FXP8</accession>
<sequence>MQTRPAPAPGFGYHLVHRPDTLEGLMNGSTAAVPQQFGLSLELPESHPLWTDGAGRHHELHAPLEALRRSALFVAHRYFRVPAVRPAVFSTTGIEAVPADAWARPRPSRAAHLDLDLELEPVDVVGGVPRGLECRAALHLDGEPAGNASARIVFLMPRVYESHRARGRTLSRTGAAPDDRDPAADERVRPAEVGRADPANVLIGRCEEEDDGTLHARVGVPHGHPVYTEGAPDHVPSVVLLEAGRQTALLHAARTRGFVPADSVLVGWYADFQGFAEPDLPLYCTAGSGPAERDRDGRALLRVTLRFTQGGRKVAEIEARVLQVC</sequence>
<evidence type="ECO:0000259" key="2">
    <source>
        <dbReference type="Pfam" id="PF03756"/>
    </source>
</evidence>
<name>A0ABW1FXP8_9ACTN</name>
<feature type="compositionally biased region" description="Basic and acidic residues" evidence="1">
    <location>
        <begin position="177"/>
        <end position="194"/>
    </location>
</feature>
<reference evidence="4" key="1">
    <citation type="journal article" date="2019" name="Int. J. Syst. Evol. Microbiol.">
        <title>The Global Catalogue of Microorganisms (GCM) 10K type strain sequencing project: providing services to taxonomists for standard genome sequencing and annotation.</title>
        <authorList>
            <consortium name="The Broad Institute Genomics Platform"/>
            <consortium name="The Broad Institute Genome Sequencing Center for Infectious Disease"/>
            <person name="Wu L."/>
            <person name="Ma J."/>
        </authorList>
    </citation>
    <scope>NUCLEOTIDE SEQUENCE [LARGE SCALE GENOMIC DNA]</scope>
    <source>
        <strain evidence="4">JCM 4816</strain>
    </source>
</reference>
<feature type="domain" description="A-factor biosynthesis hotdog" evidence="2">
    <location>
        <begin position="193"/>
        <end position="320"/>
    </location>
</feature>
<evidence type="ECO:0000313" key="3">
    <source>
        <dbReference type="EMBL" id="MFC5906007.1"/>
    </source>
</evidence>
<gene>
    <name evidence="3" type="ORF">ACFP3V_02065</name>
</gene>
<dbReference type="InterPro" id="IPR005509">
    <property type="entry name" value="AfsA_hotdog_dom"/>
</dbReference>